<dbReference type="InterPro" id="IPR005174">
    <property type="entry name" value="KIB1-4_b-propeller"/>
</dbReference>
<proteinExistence type="predicted"/>
<feature type="domain" description="KIB1-4 beta-propeller" evidence="1">
    <location>
        <begin position="77"/>
        <end position="316"/>
    </location>
</feature>
<reference evidence="2" key="3">
    <citation type="submission" date="2015-04" db="UniProtKB">
        <authorList>
            <consortium name="EnsemblPlants"/>
        </authorList>
    </citation>
    <scope>IDENTIFICATION</scope>
</reference>
<keyword evidence="3" id="KW-1185">Reference proteome</keyword>
<evidence type="ECO:0000313" key="3">
    <source>
        <dbReference type="Proteomes" id="UP000032180"/>
    </source>
</evidence>
<dbReference type="PANTHER" id="PTHR33110">
    <property type="entry name" value="F-BOX/KELCH-REPEAT PROTEIN-RELATED"/>
    <property type="match status" value="1"/>
</dbReference>
<reference evidence="2 3" key="1">
    <citation type="submission" date="2012-08" db="EMBL/GenBank/DDBJ databases">
        <title>Oryza genome evolution.</title>
        <authorList>
            <person name="Wing R.A."/>
        </authorList>
    </citation>
    <scope>NUCLEOTIDE SEQUENCE</scope>
</reference>
<evidence type="ECO:0000313" key="2">
    <source>
        <dbReference type="EnsemblPlants" id="LPERR07G16390.1"/>
    </source>
</evidence>
<accession>A0A0D9X0G1</accession>
<protein>
    <recommendedName>
        <fullName evidence="1">KIB1-4 beta-propeller domain-containing protein</fullName>
    </recommendedName>
</protein>
<evidence type="ECO:0000259" key="1">
    <source>
        <dbReference type="Pfam" id="PF03478"/>
    </source>
</evidence>
<dbReference type="Gramene" id="LPERR07G16390.1">
    <property type="protein sequence ID" value="LPERR07G16390.1"/>
    <property type="gene ID" value="LPERR07G16390"/>
</dbReference>
<reference evidence="3" key="2">
    <citation type="submission" date="2013-12" db="EMBL/GenBank/DDBJ databases">
        <authorList>
            <person name="Yu Y."/>
            <person name="Lee S."/>
            <person name="de Baynast K."/>
            <person name="Wissotski M."/>
            <person name="Liu L."/>
            <person name="Talag J."/>
            <person name="Goicoechea J."/>
            <person name="Angelova A."/>
            <person name="Jetty R."/>
            <person name="Kudrna D."/>
            <person name="Golser W."/>
            <person name="Rivera L."/>
            <person name="Zhang J."/>
            <person name="Wing R."/>
        </authorList>
    </citation>
    <scope>NUCLEOTIDE SEQUENCE</scope>
</reference>
<sequence length="400" mass="44681">MFSGVCRWWRYVARRHPPLTLPWVLTPAATLVLNKTAVYCVVCDNYHPAFAFRTTPSAPASAASSGGVGSPPPRSPTRPTLFNLCTGDRFVLPLSLCGGAGFCQRMERVQYKYIGPIHAVILSAVPPLPQFYKKQSFYAAAILGREPNIAFWSPGMSHWMPPIHKMNKEEEDWYRMVPEDPIEDVTYCAGGNIPVGDSFYVLTNKEVLVVYTPNTDDDDDDLTMSSVECYCEDEQPTMAGPDYVLARYLVQSCGELFMFIRGVSTKDGRTAWFNILRLEQQSSGSWSWKPLIVPFSDLSGQKIFLSRGCSFAVADSWSPCPPYIIVRDAAPTFHADGSNPFPWGCCCSIDVQHQRSFPQWLHQSHWGPGWLVGGGGIEPPRNAGWSDPDEIWDRVTTQDC</sequence>
<dbReference type="EnsemblPlants" id="LPERR07G16390.1">
    <property type="protein sequence ID" value="LPERR07G16390.1"/>
    <property type="gene ID" value="LPERR07G16390"/>
</dbReference>
<organism evidence="2 3">
    <name type="scientific">Leersia perrieri</name>
    <dbReference type="NCBI Taxonomy" id="77586"/>
    <lineage>
        <taxon>Eukaryota</taxon>
        <taxon>Viridiplantae</taxon>
        <taxon>Streptophyta</taxon>
        <taxon>Embryophyta</taxon>
        <taxon>Tracheophyta</taxon>
        <taxon>Spermatophyta</taxon>
        <taxon>Magnoliopsida</taxon>
        <taxon>Liliopsida</taxon>
        <taxon>Poales</taxon>
        <taxon>Poaceae</taxon>
        <taxon>BOP clade</taxon>
        <taxon>Oryzoideae</taxon>
        <taxon>Oryzeae</taxon>
        <taxon>Oryzinae</taxon>
        <taxon>Leersia</taxon>
    </lineage>
</organism>
<dbReference type="PANTHER" id="PTHR33110:SF69">
    <property type="entry name" value="OS02G0318200 PROTEIN"/>
    <property type="match status" value="1"/>
</dbReference>
<name>A0A0D9X0G1_9ORYZ</name>
<dbReference type="Proteomes" id="UP000032180">
    <property type="component" value="Chromosome 7"/>
</dbReference>
<dbReference type="STRING" id="77586.A0A0D9X0G1"/>
<dbReference type="HOGENOM" id="CLU_019286_5_2_1"/>
<dbReference type="AlphaFoldDB" id="A0A0D9X0G1"/>
<dbReference type="Pfam" id="PF03478">
    <property type="entry name" value="Beta-prop_KIB1-4"/>
    <property type="match status" value="1"/>
</dbReference>